<reference evidence="3 4" key="1">
    <citation type="submission" date="2019-02" db="EMBL/GenBank/DDBJ databases">
        <title>Arundinibacter roseus gen. nov., sp. nov., a new member of the family Cytophagaceae.</title>
        <authorList>
            <person name="Szuroczki S."/>
            <person name="Khayer B."/>
            <person name="Sproer C."/>
            <person name="Toumi M."/>
            <person name="Szabo A."/>
            <person name="Felfoldi T."/>
            <person name="Schumann P."/>
            <person name="Toth E."/>
        </authorList>
    </citation>
    <scope>NUCLEOTIDE SEQUENCE [LARGE SCALE GENOMIC DNA]</scope>
    <source>
        <strain evidence="3 4">DMA-k-7a</strain>
    </source>
</reference>
<dbReference type="Pfam" id="PF07470">
    <property type="entry name" value="Glyco_hydro_88"/>
    <property type="match status" value="1"/>
</dbReference>
<dbReference type="InterPro" id="IPR032342">
    <property type="entry name" value="DUF4861"/>
</dbReference>
<keyword evidence="2" id="KW-0732">Signal</keyword>
<proteinExistence type="predicted"/>
<dbReference type="SUPFAM" id="SSF48208">
    <property type="entry name" value="Six-hairpin glycosidases"/>
    <property type="match status" value="1"/>
</dbReference>
<dbReference type="PANTHER" id="PTHR33886">
    <property type="entry name" value="UNSATURATED RHAMNOGALACTURONAN HYDROLASE (EUROFUNG)"/>
    <property type="match status" value="1"/>
</dbReference>
<dbReference type="InterPro" id="IPR052043">
    <property type="entry name" value="PolySaccharide_Degr_Enz"/>
</dbReference>
<accession>A0A4R4KLN7</accession>
<protein>
    <submittedName>
        <fullName evidence="3">DUF4861 domain-containing protein</fullName>
    </submittedName>
</protein>
<dbReference type="InterPro" id="IPR012341">
    <property type="entry name" value="6hp_glycosidase-like_sf"/>
</dbReference>
<dbReference type="Proteomes" id="UP000295706">
    <property type="component" value="Unassembled WGS sequence"/>
</dbReference>
<keyword evidence="4" id="KW-1185">Reference proteome</keyword>
<evidence type="ECO:0000313" key="3">
    <source>
        <dbReference type="EMBL" id="TDB67531.1"/>
    </source>
</evidence>
<evidence type="ECO:0000256" key="1">
    <source>
        <dbReference type="ARBA" id="ARBA00022801"/>
    </source>
</evidence>
<dbReference type="Gene3D" id="1.50.10.10">
    <property type="match status" value="1"/>
</dbReference>
<dbReference type="AlphaFoldDB" id="A0A4R4KLN7"/>
<dbReference type="GO" id="GO:0005975">
    <property type="term" value="P:carbohydrate metabolic process"/>
    <property type="evidence" value="ECO:0007669"/>
    <property type="project" value="InterPro"/>
</dbReference>
<dbReference type="InterPro" id="IPR010905">
    <property type="entry name" value="Glyco_hydro_88"/>
</dbReference>
<dbReference type="PANTHER" id="PTHR33886:SF8">
    <property type="entry name" value="UNSATURATED RHAMNOGALACTURONAN HYDROLASE (EUROFUNG)"/>
    <property type="match status" value="1"/>
</dbReference>
<organism evidence="3 4">
    <name type="scientific">Arundinibacter roseus</name>
    <dbReference type="NCBI Taxonomy" id="2070510"/>
    <lineage>
        <taxon>Bacteria</taxon>
        <taxon>Pseudomonadati</taxon>
        <taxon>Bacteroidota</taxon>
        <taxon>Cytophagia</taxon>
        <taxon>Cytophagales</taxon>
        <taxon>Spirosomataceae</taxon>
        <taxon>Arundinibacter</taxon>
    </lineage>
</organism>
<feature type="signal peptide" evidence="2">
    <location>
        <begin position="1"/>
        <end position="19"/>
    </location>
</feature>
<dbReference type="OrthoDB" id="9800230at2"/>
<comment type="caution">
    <text evidence="3">The sequence shown here is derived from an EMBL/GenBank/DDBJ whole genome shotgun (WGS) entry which is preliminary data.</text>
</comment>
<feature type="chain" id="PRO_5020796920" evidence="2">
    <location>
        <begin position="20"/>
        <end position="657"/>
    </location>
</feature>
<dbReference type="EMBL" id="SMJU01000003">
    <property type="protein sequence ID" value="TDB67531.1"/>
    <property type="molecule type" value="Genomic_DNA"/>
</dbReference>
<sequence length="657" mass="73669">MKQLVKSLFACLWVLSLLSVDCVSQPMHNYEPKNTQPIGTEAIAELAIERGMKEVDLGIYGGTLFMHGMSELAVLQKAPKTLQKTIEIFDKFKSKEVKGRGSFISYEAGGSGVAYLNYLNKTPHLTEHVYAYADKMYKGQKRTSEGLMTAPWLKDSLDQFMIDCAFAVTPYMLYAGLSMDKPEYVDFAVYETMEMFKILKDSNGLVHQGRGFQGLGKISEDNWSRGNGWGAFALAFLVRDLPDTHPKKKEVNELAKSFFTTILKFQNQEGLWNQEMTEHTSYVETSGSGLMLFGLGVCLEKGILDKSYLPQFIKGLSGYTSYIAPDGSISNVTIGCLCPGKGTKEDYIKHPWKLNDIHAFGPVVLAFTQAAKMGIKEIRPAKSLGCYVTDFGKPIRPQAFVRYMPEANGNICWENDRVAFRVYGPPVKNRVSSGIDIWTKSVDYPIISKWYYENTMGKSYHLDHGEGNDFYHVAYGRGLGGTAIWQNGKPYISQPYATHTILKNTEEEIIFELNFDPWEADGILVGEKKVISLKMGSNFCKVTSTFTTDSQKPFLVALGISYATEPEVVKDAKNGMLALWESYAPKNGELGTCILVKPTELESFAENEKEKFVLVRTSSEIPLTYFVGVAWSKAPQIKTMKEWFEYVSQNLVDLTNP</sequence>
<dbReference type="Pfam" id="PF16153">
    <property type="entry name" value="DUF4861"/>
    <property type="match status" value="1"/>
</dbReference>
<evidence type="ECO:0000256" key="2">
    <source>
        <dbReference type="SAM" id="SignalP"/>
    </source>
</evidence>
<name>A0A4R4KLN7_9BACT</name>
<dbReference type="GO" id="GO:0016787">
    <property type="term" value="F:hydrolase activity"/>
    <property type="evidence" value="ECO:0007669"/>
    <property type="project" value="UniProtKB-KW"/>
</dbReference>
<keyword evidence="1" id="KW-0378">Hydrolase</keyword>
<gene>
    <name evidence="3" type="ORF">EZE20_06185</name>
</gene>
<dbReference type="RefSeq" id="WP_132115605.1">
    <property type="nucleotide sequence ID" value="NZ_SMJU01000003.1"/>
</dbReference>
<dbReference type="InterPro" id="IPR008928">
    <property type="entry name" value="6-hairpin_glycosidase_sf"/>
</dbReference>
<evidence type="ECO:0000313" key="4">
    <source>
        <dbReference type="Proteomes" id="UP000295706"/>
    </source>
</evidence>